<protein>
    <submittedName>
        <fullName evidence="2">AC transposase</fullName>
    </submittedName>
</protein>
<name>A0A151RD54_CAJCA</name>
<dbReference type="InterPro" id="IPR012337">
    <property type="entry name" value="RNaseH-like_sf"/>
</dbReference>
<gene>
    <name evidence="2" type="ORF">KK1_038105</name>
</gene>
<dbReference type="InterPro" id="IPR052035">
    <property type="entry name" value="ZnF_BED_domain_contain"/>
</dbReference>
<organism evidence="2 3">
    <name type="scientific">Cajanus cajan</name>
    <name type="common">Pigeon pea</name>
    <name type="synonym">Cajanus indicus</name>
    <dbReference type="NCBI Taxonomy" id="3821"/>
    <lineage>
        <taxon>Eukaryota</taxon>
        <taxon>Viridiplantae</taxon>
        <taxon>Streptophyta</taxon>
        <taxon>Embryophyta</taxon>
        <taxon>Tracheophyta</taxon>
        <taxon>Spermatophyta</taxon>
        <taxon>Magnoliopsida</taxon>
        <taxon>eudicotyledons</taxon>
        <taxon>Gunneridae</taxon>
        <taxon>Pentapetalae</taxon>
        <taxon>rosids</taxon>
        <taxon>fabids</taxon>
        <taxon>Fabales</taxon>
        <taxon>Fabaceae</taxon>
        <taxon>Papilionoideae</taxon>
        <taxon>50 kb inversion clade</taxon>
        <taxon>NPAAA clade</taxon>
        <taxon>indigoferoid/millettioid clade</taxon>
        <taxon>Phaseoleae</taxon>
        <taxon>Cajanus</taxon>
    </lineage>
</organism>
<proteinExistence type="predicted"/>
<evidence type="ECO:0000313" key="2">
    <source>
        <dbReference type="EMBL" id="KYP40550.1"/>
    </source>
</evidence>
<accession>A0A151RD54</accession>
<dbReference type="InterPro" id="IPR008906">
    <property type="entry name" value="HATC_C_dom"/>
</dbReference>
<dbReference type="PANTHER" id="PTHR46481">
    <property type="entry name" value="ZINC FINGER BED DOMAIN-CONTAINING PROTEIN 4"/>
    <property type="match status" value="1"/>
</dbReference>
<keyword evidence="3" id="KW-1185">Reference proteome</keyword>
<dbReference type="Gramene" id="C.cajan_35788.t">
    <property type="protein sequence ID" value="C.cajan_35788.t"/>
    <property type="gene ID" value="C.cajan_35788"/>
</dbReference>
<dbReference type="Proteomes" id="UP000075243">
    <property type="component" value="Unassembled WGS sequence"/>
</dbReference>
<dbReference type="SUPFAM" id="SSF53098">
    <property type="entry name" value="Ribonuclease H-like"/>
    <property type="match status" value="1"/>
</dbReference>
<feature type="domain" description="HAT C-terminal dimerisation" evidence="1">
    <location>
        <begin position="235"/>
        <end position="317"/>
    </location>
</feature>
<evidence type="ECO:0000313" key="3">
    <source>
        <dbReference type="Proteomes" id="UP000075243"/>
    </source>
</evidence>
<sequence>MFEVFGEYEAFREFLSIVAPSLNVISCTTLARGIYKRWDSEREKLKEFISQNCQRVFLTIDTWTSSQNLSYMCLSAHFIDNNWKLQKKVLKFCQVTSHTRKTIKKVEHCLSKWGLNLVLTLIVDNASSNDVGIQYLKKWLMSSNSLVIKGDYIHMRCCAHILNLIVKEGFKDNIDAILKIRGAVKYVRSSPSRLPKFKTCVKKQNIKYKRLVCLDVETRWNSTFFFQRTSSNKSELSKYLEEALEENYVDLDILNWWKLNSGRFPILSKMARDLLVIPVSTVASESTFSTEGRVLDPYCSSLTPRMVEALICKQDWLKITQLPLFSNENGDFEELEKFEKSNKLDLFYTALLYYIFIII</sequence>
<evidence type="ECO:0000259" key="1">
    <source>
        <dbReference type="Pfam" id="PF05699"/>
    </source>
</evidence>
<dbReference type="Pfam" id="PF05699">
    <property type="entry name" value="Dimer_Tnp_hAT"/>
    <property type="match status" value="1"/>
</dbReference>
<dbReference type="AlphaFoldDB" id="A0A151RD54"/>
<dbReference type="EMBL" id="KQ483828">
    <property type="protein sequence ID" value="KYP40550.1"/>
    <property type="molecule type" value="Genomic_DNA"/>
</dbReference>
<reference evidence="2" key="1">
    <citation type="journal article" date="2012" name="Nat. Biotechnol.">
        <title>Draft genome sequence of pigeonpea (Cajanus cajan), an orphan legume crop of resource-poor farmers.</title>
        <authorList>
            <person name="Varshney R.K."/>
            <person name="Chen W."/>
            <person name="Li Y."/>
            <person name="Bharti A.K."/>
            <person name="Saxena R.K."/>
            <person name="Schlueter J.A."/>
            <person name="Donoghue M.T."/>
            <person name="Azam S."/>
            <person name="Fan G."/>
            <person name="Whaley A.M."/>
            <person name="Farmer A.D."/>
            <person name="Sheridan J."/>
            <person name="Iwata A."/>
            <person name="Tuteja R."/>
            <person name="Penmetsa R.V."/>
            <person name="Wu W."/>
            <person name="Upadhyaya H.D."/>
            <person name="Yang S.P."/>
            <person name="Shah T."/>
            <person name="Saxena K.B."/>
            <person name="Michael T."/>
            <person name="McCombie W.R."/>
            <person name="Yang B."/>
            <person name="Zhang G."/>
            <person name="Yang H."/>
            <person name="Wang J."/>
            <person name="Spillane C."/>
            <person name="Cook D.R."/>
            <person name="May G.D."/>
            <person name="Xu X."/>
            <person name="Jackson S.A."/>
        </authorList>
    </citation>
    <scope>NUCLEOTIDE SEQUENCE [LARGE SCALE GENOMIC DNA]</scope>
</reference>
<dbReference type="OMA" id="IANEMMG"/>
<dbReference type="PANTHER" id="PTHR46481:SF8">
    <property type="entry name" value="ZINC FINGER BED DOMAIN-CONTAINING PROTEIN RICESLEEPER 1-LIKE"/>
    <property type="match status" value="1"/>
</dbReference>
<dbReference type="GO" id="GO:0046983">
    <property type="term" value="F:protein dimerization activity"/>
    <property type="evidence" value="ECO:0007669"/>
    <property type="project" value="InterPro"/>
</dbReference>